<organism evidence="5 6">
    <name type="scientific">Savagea serpentis</name>
    <dbReference type="NCBI Taxonomy" id="2785297"/>
    <lineage>
        <taxon>Bacteria</taxon>
        <taxon>Bacillati</taxon>
        <taxon>Bacillota</taxon>
        <taxon>Bacilli</taxon>
        <taxon>Bacillales</taxon>
        <taxon>Caryophanaceae</taxon>
        <taxon>Savagea</taxon>
    </lineage>
</organism>
<evidence type="ECO:0000256" key="1">
    <source>
        <dbReference type="ARBA" id="ARBA00023015"/>
    </source>
</evidence>
<dbReference type="InterPro" id="IPR018060">
    <property type="entry name" value="HTH_AraC"/>
</dbReference>
<comment type="caution">
    <text evidence="5">The sequence shown here is derived from an EMBL/GenBank/DDBJ whole genome shotgun (WGS) entry which is preliminary data.</text>
</comment>
<dbReference type="GO" id="GO:0043565">
    <property type="term" value="F:sequence-specific DNA binding"/>
    <property type="evidence" value="ECO:0007669"/>
    <property type="project" value="InterPro"/>
</dbReference>
<name>A0A8J7G4B3_9BACL</name>
<dbReference type="Proteomes" id="UP000622653">
    <property type="component" value="Unassembled WGS sequence"/>
</dbReference>
<protein>
    <submittedName>
        <fullName evidence="5">Helix-turn-helix transcriptional regulator</fullName>
    </submittedName>
</protein>
<keyword evidence="3" id="KW-0804">Transcription</keyword>
<evidence type="ECO:0000256" key="2">
    <source>
        <dbReference type="ARBA" id="ARBA00023125"/>
    </source>
</evidence>
<dbReference type="AlphaFoldDB" id="A0A8J7G4B3"/>
<keyword evidence="2" id="KW-0238">DNA-binding</keyword>
<dbReference type="PANTHER" id="PTHR43280">
    <property type="entry name" value="ARAC-FAMILY TRANSCRIPTIONAL REGULATOR"/>
    <property type="match status" value="1"/>
</dbReference>
<dbReference type="PANTHER" id="PTHR43280:SF2">
    <property type="entry name" value="HTH-TYPE TRANSCRIPTIONAL REGULATOR EXSA"/>
    <property type="match status" value="1"/>
</dbReference>
<dbReference type="GO" id="GO:0003700">
    <property type="term" value="F:DNA-binding transcription factor activity"/>
    <property type="evidence" value="ECO:0007669"/>
    <property type="project" value="InterPro"/>
</dbReference>
<keyword evidence="6" id="KW-1185">Reference proteome</keyword>
<dbReference type="InterPro" id="IPR009057">
    <property type="entry name" value="Homeodomain-like_sf"/>
</dbReference>
<dbReference type="InterPro" id="IPR020449">
    <property type="entry name" value="Tscrpt_reg_AraC-type_HTH"/>
</dbReference>
<gene>
    <name evidence="5" type="ORF">IRY55_07135</name>
</gene>
<reference evidence="5" key="1">
    <citation type="submission" date="2020-11" db="EMBL/GenBank/DDBJ databases">
        <title>Multidrug resistant novel bacterium Savagea serpentis sp. nov., isolated from the scats of a vine snake (Ahaetulla nasuta).</title>
        <authorList>
            <person name="Venkata Ramana V."/>
            <person name="Vikas Patil S."/>
            <person name="Yogita Lugani V."/>
        </authorList>
    </citation>
    <scope>NUCLEOTIDE SEQUENCE</scope>
    <source>
        <strain evidence="5">SN6</strain>
    </source>
</reference>
<dbReference type="Gene3D" id="1.10.10.60">
    <property type="entry name" value="Homeodomain-like"/>
    <property type="match status" value="2"/>
</dbReference>
<accession>A0A8J7G4B3</accession>
<evidence type="ECO:0000313" key="6">
    <source>
        <dbReference type="Proteomes" id="UP000622653"/>
    </source>
</evidence>
<evidence type="ECO:0000256" key="3">
    <source>
        <dbReference type="ARBA" id="ARBA00023163"/>
    </source>
</evidence>
<dbReference type="PRINTS" id="PR00032">
    <property type="entry name" value="HTHARAC"/>
</dbReference>
<evidence type="ECO:0000259" key="4">
    <source>
        <dbReference type="PROSITE" id="PS01124"/>
    </source>
</evidence>
<proteinExistence type="predicted"/>
<keyword evidence="1" id="KW-0805">Transcription regulation</keyword>
<dbReference type="Pfam" id="PF12833">
    <property type="entry name" value="HTH_18"/>
    <property type="match status" value="1"/>
</dbReference>
<evidence type="ECO:0000313" key="5">
    <source>
        <dbReference type="EMBL" id="MBF4501137.1"/>
    </source>
</evidence>
<dbReference type="SMART" id="SM00342">
    <property type="entry name" value="HTH_ARAC"/>
    <property type="match status" value="1"/>
</dbReference>
<dbReference type="EMBL" id="JADKPV010000002">
    <property type="protein sequence ID" value="MBF4501137.1"/>
    <property type="molecule type" value="Genomic_DNA"/>
</dbReference>
<feature type="domain" description="HTH araC/xylS-type" evidence="4">
    <location>
        <begin position="147"/>
        <end position="245"/>
    </location>
</feature>
<dbReference type="PROSITE" id="PS01124">
    <property type="entry name" value="HTH_ARAC_FAMILY_2"/>
    <property type="match status" value="1"/>
</dbReference>
<dbReference type="SUPFAM" id="SSF46689">
    <property type="entry name" value="Homeodomain-like"/>
    <property type="match status" value="2"/>
</dbReference>
<dbReference type="RefSeq" id="WP_194562610.1">
    <property type="nucleotide sequence ID" value="NZ_JADKPV010000002.1"/>
</dbReference>
<sequence>MNERVERDVKWMELLPPTPSYEKMNTFMNWQQFYRVEESFISNLERFNEHVAHDQLGQLINFIQNHQEGNLCVKNYLISISGLVTRQLVHKRLEPSEAFSFNVVCDSIIEQKLVEDNAYDVAGELIEFYMYVLREREPAQLLHETVNAVINYIDSNLLEFLTVEGIADRFKVSTSHLSRIFREHTGVTLVEYINIRKVEEAQYYLRFSTKRISEISDEFHFCNQSYFTRIFKKYTGETPRRFRNSLNRNFFKYEIKPQLL</sequence>